<dbReference type="InterPro" id="IPR008763">
    <property type="entry name" value="Peptidase_S55"/>
</dbReference>
<comment type="caution">
    <text evidence="3">The sequence shown here is derived from an EMBL/GenBank/DDBJ whole genome shotgun (WGS) entry which is preliminary data.</text>
</comment>
<evidence type="ECO:0000259" key="2">
    <source>
        <dbReference type="PROSITE" id="PS51494"/>
    </source>
</evidence>
<dbReference type="PROSITE" id="PS51494">
    <property type="entry name" value="SPOIVB"/>
    <property type="match status" value="1"/>
</dbReference>
<sequence>MKLATFAALFLSLTTLFAQGPATLGVGEIRAGMKGYGKTVFQGGKIERFDFEVLGVQKNSAPGRSRILVRGTSSPVTESGFLQGMSGSPCYIDGKLIGAFSFGFPFGKDPIGGITPIAEMLDQLRDIPDIAPSRTPLILPKLEPPKVLKAALLGQMLDFQTLMGESDPQVQPMALAGSALGAEAQRLWSGWPVTFTAVPTLSGGREEPSPLEPGGMAAVMLMHGDLDLAAAGTITYVSGKRVLMFGHPLFNLGPVDLPLWSATVAGLVPSYQTPFKLAMPVAPIGALRLDRASGVAGLLGAEARMVPLRIGLNLGGKRTLNFRFEIMDHPLATASLAATAVAQTLEAHTRGLGFQSLSMQGNIKLAGQNAIVIENVIADLNPGRMAQYVGGMLQAISLNPFEKPVFEGISLTIKAEERLDLTGIAAVRLLKARAKRGEVLPVLVTLQNIQGVRETATFNIQVPSSAAKGKATLMVGDGFSLTAADPDERMIEVAALGDIVRILNGALRNNHAYALLVQAQAGAGLRGSRIEGIPPSVASLVSGDGASSDNRLQRRIIGRALLPLEREVRGISQLEVEIE</sequence>
<dbReference type="AlphaFoldDB" id="A0A9D7SEP8"/>
<evidence type="ECO:0000313" key="4">
    <source>
        <dbReference type="Proteomes" id="UP000886657"/>
    </source>
</evidence>
<reference evidence="3" key="1">
    <citation type="submission" date="2020-10" db="EMBL/GenBank/DDBJ databases">
        <title>Connecting structure to function with the recovery of over 1000 high-quality activated sludge metagenome-assembled genomes encoding full-length rRNA genes using long-read sequencing.</title>
        <authorList>
            <person name="Singleton C.M."/>
            <person name="Petriglieri F."/>
            <person name="Kristensen J.M."/>
            <person name="Kirkegaard R.H."/>
            <person name="Michaelsen T.Y."/>
            <person name="Andersen M.H."/>
            <person name="Karst S.M."/>
            <person name="Dueholm M.S."/>
            <person name="Nielsen P.H."/>
            <person name="Albertsen M."/>
        </authorList>
    </citation>
    <scope>NUCLEOTIDE SEQUENCE</scope>
    <source>
        <strain evidence="3">Skiv_18-Q3-R9-52_MAXAC.067</strain>
    </source>
</reference>
<feature type="signal peptide" evidence="1">
    <location>
        <begin position="1"/>
        <end position="18"/>
    </location>
</feature>
<protein>
    <recommendedName>
        <fullName evidence="2">Peptidase S55 domain-containing protein</fullName>
    </recommendedName>
</protein>
<organism evidence="3 4">
    <name type="scientific">Candidatus Geothrix skivensis</name>
    <dbReference type="NCBI Taxonomy" id="2954439"/>
    <lineage>
        <taxon>Bacteria</taxon>
        <taxon>Pseudomonadati</taxon>
        <taxon>Acidobacteriota</taxon>
        <taxon>Holophagae</taxon>
        <taxon>Holophagales</taxon>
        <taxon>Holophagaceae</taxon>
        <taxon>Geothrix</taxon>
    </lineage>
</organism>
<proteinExistence type="predicted"/>
<keyword evidence="1" id="KW-0732">Signal</keyword>
<accession>A0A9D7SEP8</accession>
<gene>
    <name evidence="3" type="ORF">IPP58_06970</name>
</gene>
<dbReference type="EMBL" id="JADKIO010000005">
    <property type="protein sequence ID" value="MBK9796224.1"/>
    <property type="molecule type" value="Genomic_DNA"/>
</dbReference>
<feature type="domain" description="Peptidase S55" evidence="2">
    <location>
        <begin position="1"/>
        <end position="136"/>
    </location>
</feature>
<feature type="chain" id="PRO_5039183507" description="Peptidase S55 domain-containing protein" evidence="1">
    <location>
        <begin position="19"/>
        <end position="579"/>
    </location>
</feature>
<evidence type="ECO:0000256" key="1">
    <source>
        <dbReference type="SAM" id="SignalP"/>
    </source>
</evidence>
<name>A0A9D7SEP8_9BACT</name>
<dbReference type="Proteomes" id="UP000886657">
    <property type="component" value="Unassembled WGS sequence"/>
</dbReference>
<dbReference type="Pfam" id="PF05580">
    <property type="entry name" value="Peptidase_S55"/>
    <property type="match status" value="1"/>
</dbReference>
<evidence type="ECO:0000313" key="3">
    <source>
        <dbReference type="EMBL" id="MBK9796224.1"/>
    </source>
</evidence>